<dbReference type="Proteomes" id="UP000267096">
    <property type="component" value="Unassembled WGS sequence"/>
</dbReference>
<protein>
    <submittedName>
        <fullName evidence="4">Upf2 domain-containing protein</fullName>
    </submittedName>
</protein>
<reference evidence="2 3" key="2">
    <citation type="submission" date="2018-11" db="EMBL/GenBank/DDBJ databases">
        <authorList>
            <consortium name="Pathogen Informatics"/>
        </authorList>
    </citation>
    <scope>NUCLEOTIDE SEQUENCE [LARGE SCALE GENOMIC DNA]</scope>
</reference>
<evidence type="ECO:0000313" key="3">
    <source>
        <dbReference type="Proteomes" id="UP000267096"/>
    </source>
</evidence>
<organism evidence="4">
    <name type="scientific">Anisakis simplex</name>
    <name type="common">Herring worm</name>
    <dbReference type="NCBI Taxonomy" id="6269"/>
    <lineage>
        <taxon>Eukaryota</taxon>
        <taxon>Metazoa</taxon>
        <taxon>Ecdysozoa</taxon>
        <taxon>Nematoda</taxon>
        <taxon>Chromadorea</taxon>
        <taxon>Rhabditida</taxon>
        <taxon>Spirurina</taxon>
        <taxon>Ascaridomorpha</taxon>
        <taxon>Ascaridoidea</taxon>
        <taxon>Anisakidae</taxon>
        <taxon>Anisakis</taxon>
        <taxon>Anisakis simplex complex</taxon>
    </lineage>
</organism>
<proteinExistence type="predicted"/>
<evidence type="ECO:0000256" key="1">
    <source>
        <dbReference type="SAM" id="SignalP"/>
    </source>
</evidence>
<evidence type="ECO:0000313" key="4">
    <source>
        <dbReference type="WBParaSite" id="ASIM_0001629901-mRNA-1"/>
    </source>
</evidence>
<feature type="signal peptide" evidence="1">
    <location>
        <begin position="1"/>
        <end position="22"/>
    </location>
</feature>
<keyword evidence="1" id="KW-0732">Signal</keyword>
<evidence type="ECO:0000313" key="2">
    <source>
        <dbReference type="EMBL" id="VDK55846.1"/>
    </source>
</evidence>
<dbReference type="WBParaSite" id="ASIM_0001629901-mRNA-1">
    <property type="protein sequence ID" value="ASIM_0001629901-mRNA-1"/>
    <property type="gene ID" value="ASIM_0001629901"/>
</dbReference>
<keyword evidence="3" id="KW-1185">Reference proteome</keyword>
<name>A0A0M3K5Q8_ANISI</name>
<feature type="chain" id="PRO_5043121306" evidence="1">
    <location>
        <begin position="23"/>
        <end position="110"/>
    </location>
</feature>
<reference evidence="4" key="1">
    <citation type="submission" date="2017-02" db="UniProtKB">
        <authorList>
            <consortium name="WormBaseParasite"/>
        </authorList>
    </citation>
    <scope>IDENTIFICATION</scope>
</reference>
<dbReference type="AlphaFoldDB" id="A0A0M3K5Q8"/>
<sequence>MKGKGLLNGLLFCALRYRTFMGILITDPQSNPIKSNPASAADTSEMTRMAILTKTKGNKAVLKAIPMEAPSGLTDAWSAERERERRELSEHKHITLTMNERMMADEGDSD</sequence>
<dbReference type="OrthoDB" id="10467265at2759"/>
<gene>
    <name evidence="2" type="ORF">ASIM_LOCUS15706</name>
</gene>
<dbReference type="EMBL" id="UYRR01032500">
    <property type="protein sequence ID" value="VDK55846.1"/>
    <property type="molecule type" value="Genomic_DNA"/>
</dbReference>
<accession>A0A0M3K5Q8</accession>